<dbReference type="PROSITE" id="PS51257">
    <property type="entry name" value="PROKAR_LIPOPROTEIN"/>
    <property type="match status" value="1"/>
</dbReference>
<keyword evidence="7" id="KW-0732">Signal</keyword>
<dbReference type="Proteomes" id="UP001314263">
    <property type="component" value="Unassembled WGS sequence"/>
</dbReference>
<evidence type="ECO:0000256" key="6">
    <source>
        <dbReference type="ARBA" id="ARBA00023211"/>
    </source>
</evidence>
<dbReference type="InterPro" id="IPR002933">
    <property type="entry name" value="Peptidase_M20"/>
</dbReference>
<dbReference type="InterPro" id="IPR036264">
    <property type="entry name" value="Bact_exopeptidase_dim_dom"/>
</dbReference>
<dbReference type="EMBL" id="CAUYUE010000014">
    <property type="protein sequence ID" value="CAK0786500.1"/>
    <property type="molecule type" value="Genomic_DNA"/>
</dbReference>
<dbReference type="GO" id="GO:0016813">
    <property type="term" value="F:hydrolase activity, acting on carbon-nitrogen (but not peptide) bonds, in linear amidines"/>
    <property type="evidence" value="ECO:0007669"/>
    <property type="project" value="InterPro"/>
</dbReference>
<evidence type="ECO:0000256" key="2">
    <source>
        <dbReference type="ARBA" id="ARBA00011738"/>
    </source>
</evidence>
<dbReference type="GO" id="GO:0046872">
    <property type="term" value="F:metal ion binding"/>
    <property type="evidence" value="ECO:0007669"/>
    <property type="project" value="UniProtKB-KW"/>
</dbReference>
<proteinExistence type="predicted"/>
<name>A0AAV1IKD8_9CHLO</name>
<dbReference type="Gene3D" id="3.40.630.10">
    <property type="entry name" value="Zn peptidases"/>
    <property type="match status" value="1"/>
</dbReference>
<keyword evidence="5" id="KW-0378">Hydrolase</keyword>
<sequence length="454" mass="47617">MPRQTYLCAVVTFVACLVLMQAGRATPLDLSSISGPAIVKQLMHLATFSDDPNPAVTRLIFTPNDMEARRYVRVLMRDAGLSIREDPMGNIYGRMAGSSSTGAVVTGSHTDAIPLAGAYDGTLGVIGAIAALKALRAAGFRPERPIDTLMFTSEEPTRFGLGCIGSRGMVGALSAKTLDAKVDINGTTFKDASARVGSGGSSHEAILAGTRVPDGAVSAFVELHIEQGPLLEKEGLQLGIVSAIAAPAAFRVSLSGDGGHAGALLMPDRNDAGLAAAEVALAVEEATLAAGAIDAVGTTGYVQLGPNTMNSVPREARLEIDIRDIDAARRDATVEKVLKSIERIAEKRKVRHRVEVINQDPPVTCSQKVTAAATEAAEELGASHKSLVSRAYHDTLFMSQIAPAGMIFIPCRNGWSHRPDEFASAENIEMGVKALALTLAKLAGSAENESHSEL</sequence>
<organism evidence="8 9">
    <name type="scientific">Coccomyxa viridis</name>
    <dbReference type="NCBI Taxonomy" id="1274662"/>
    <lineage>
        <taxon>Eukaryota</taxon>
        <taxon>Viridiplantae</taxon>
        <taxon>Chlorophyta</taxon>
        <taxon>core chlorophytes</taxon>
        <taxon>Trebouxiophyceae</taxon>
        <taxon>Trebouxiophyceae incertae sedis</taxon>
        <taxon>Coccomyxaceae</taxon>
        <taxon>Coccomyxa</taxon>
    </lineage>
</organism>
<dbReference type="SUPFAM" id="SSF53187">
    <property type="entry name" value="Zn-dependent exopeptidases"/>
    <property type="match status" value="1"/>
</dbReference>
<dbReference type="Gene3D" id="3.30.70.360">
    <property type="match status" value="1"/>
</dbReference>
<dbReference type="PANTHER" id="PTHR32494:SF19">
    <property type="entry name" value="ALLANTOATE DEIMINASE-RELATED"/>
    <property type="match status" value="1"/>
</dbReference>
<dbReference type="SUPFAM" id="SSF55031">
    <property type="entry name" value="Bacterial exopeptidase dimerisation domain"/>
    <property type="match status" value="1"/>
</dbReference>
<evidence type="ECO:0000256" key="7">
    <source>
        <dbReference type="SAM" id="SignalP"/>
    </source>
</evidence>
<gene>
    <name evidence="8" type="ORF">CVIRNUC_009713</name>
</gene>
<dbReference type="AlphaFoldDB" id="A0AAV1IKD8"/>
<keyword evidence="4" id="KW-0479">Metal-binding</keyword>
<comment type="cofactor">
    <cofactor evidence="1">
        <name>Mn(2+)</name>
        <dbReference type="ChEBI" id="CHEBI:29035"/>
    </cofactor>
</comment>
<feature type="signal peptide" evidence="7">
    <location>
        <begin position="1"/>
        <end position="25"/>
    </location>
</feature>
<feature type="chain" id="PRO_5043920268" description="N-carbamyl-L-amino acid amidohydrolase" evidence="7">
    <location>
        <begin position="26"/>
        <end position="454"/>
    </location>
</feature>
<evidence type="ECO:0000256" key="3">
    <source>
        <dbReference type="ARBA" id="ARBA00022631"/>
    </source>
</evidence>
<dbReference type="GO" id="GO:0006144">
    <property type="term" value="P:purine nucleobase metabolic process"/>
    <property type="evidence" value="ECO:0007669"/>
    <property type="project" value="UniProtKB-KW"/>
</dbReference>
<dbReference type="PANTHER" id="PTHR32494">
    <property type="entry name" value="ALLANTOATE DEIMINASE-RELATED"/>
    <property type="match status" value="1"/>
</dbReference>
<dbReference type="NCBIfam" id="TIGR01879">
    <property type="entry name" value="hydantase"/>
    <property type="match status" value="1"/>
</dbReference>
<evidence type="ECO:0000256" key="5">
    <source>
        <dbReference type="ARBA" id="ARBA00022801"/>
    </source>
</evidence>
<evidence type="ECO:0000256" key="1">
    <source>
        <dbReference type="ARBA" id="ARBA00001936"/>
    </source>
</evidence>
<evidence type="ECO:0000256" key="4">
    <source>
        <dbReference type="ARBA" id="ARBA00022723"/>
    </source>
</evidence>
<dbReference type="InterPro" id="IPR010158">
    <property type="entry name" value="Amidase_Cbmase"/>
</dbReference>
<keyword evidence="9" id="KW-1185">Reference proteome</keyword>
<accession>A0AAV1IKD8</accession>
<evidence type="ECO:0008006" key="10">
    <source>
        <dbReference type="Google" id="ProtNLM"/>
    </source>
</evidence>
<comment type="caution">
    <text evidence="8">The sequence shown here is derived from an EMBL/GenBank/DDBJ whole genome shotgun (WGS) entry which is preliminary data.</text>
</comment>
<keyword evidence="3" id="KW-0659">Purine metabolism</keyword>
<protein>
    <recommendedName>
        <fullName evidence="10">N-carbamyl-L-amino acid amidohydrolase</fullName>
    </recommendedName>
</protein>
<evidence type="ECO:0000313" key="9">
    <source>
        <dbReference type="Proteomes" id="UP001314263"/>
    </source>
</evidence>
<evidence type="ECO:0000313" key="8">
    <source>
        <dbReference type="EMBL" id="CAK0786500.1"/>
    </source>
</evidence>
<reference evidence="8 9" key="1">
    <citation type="submission" date="2023-10" db="EMBL/GenBank/DDBJ databases">
        <authorList>
            <person name="Maclean D."/>
            <person name="Macfadyen A."/>
        </authorList>
    </citation>
    <scope>NUCLEOTIDE SEQUENCE [LARGE SCALE GENOMIC DNA]</scope>
</reference>
<dbReference type="Pfam" id="PF01546">
    <property type="entry name" value="Peptidase_M20"/>
    <property type="match status" value="1"/>
</dbReference>
<dbReference type="CDD" id="cd03884">
    <property type="entry name" value="M20_bAS"/>
    <property type="match status" value="1"/>
</dbReference>
<keyword evidence="6" id="KW-0464">Manganese</keyword>
<comment type="subunit">
    <text evidence="2">Homodimer.</text>
</comment>
<dbReference type="PIRSF" id="PIRSF001235">
    <property type="entry name" value="Amidase_carbamoylase"/>
    <property type="match status" value="1"/>
</dbReference>